<feature type="region of interest" description="Disordered" evidence="1">
    <location>
        <begin position="1"/>
        <end position="94"/>
    </location>
</feature>
<evidence type="ECO:0000313" key="3">
    <source>
        <dbReference type="Proteomes" id="UP000598146"/>
    </source>
</evidence>
<organism evidence="2 3">
    <name type="scientific">Actinoplanes aureus</name>
    <dbReference type="NCBI Taxonomy" id="2792083"/>
    <lineage>
        <taxon>Bacteria</taxon>
        <taxon>Bacillati</taxon>
        <taxon>Actinomycetota</taxon>
        <taxon>Actinomycetes</taxon>
        <taxon>Micromonosporales</taxon>
        <taxon>Micromonosporaceae</taxon>
        <taxon>Actinoplanes</taxon>
    </lineage>
</organism>
<evidence type="ECO:0000256" key="1">
    <source>
        <dbReference type="SAM" id="MobiDB-lite"/>
    </source>
</evidence>
<evidence type="ECO:0000313" key="2">
    <source>
        <dbReference type="EMBL" id="MBG0560720.1"/>
    </source>
</evidence>
<gene>
    <name evidence="2" type="ORF">I4J89_04470</name>
</gene>
<sequence length="235" mass="24114">MYRTARRYALSGIAIPRVPRGGWHREDPGDTGEGRGPGHDNGEGDTGKAGDNDSTEGKPGPKIEGDFDQERHARALAAARESERKAKEARKASDDRLAAVLKAAGLTADGKTDPAEQLKAAAAERDKATAKARETAIELAVYKSAGKAGADPDAILDSRGFLNSVAELDPDAADFRDKVTAAIKDAVKANPKLAATDPGIKGAVRQGADHSGAGAGTKTKPKGLAGAVTAALSGN</sequence>
<evidence type="ECO:0008006" key="4">
    <source>
        <dbReference type="Google" id="ProtNLM"/>
    </source>
</evidence>
<comment type="caution">
    <text evidence="2">The sequence shown here is derived from an EMBL/GenBank/DDBJ whole genome shotgun (WGS) entry which is preliminary data.</text>
</comment>
<dbReference type="Proteomes" id="UP000598146">
    <property type="component" value="Unassembled WGS sequence"/>
</dbReference>
<accession>A0A931BZZ0</accession>
<dbReference type="EMBL" id="JADQTO010000002">
    <property type="protein sequence ID" value="MBG0560720.1"/>
    <property type="molecule type" value="Genomic_DNA"/>
</dbReference>
<feature type="region of interest" description="Disordered" evidence="1">
    <location>
        <begin position="196"/>
        <end position="221"/>
    </location>
</feature>
<protein>
    <recommendedName>
        <fullName evidence="4">Scaffolding protein</fullName>
    </recommendedName>
</protein>
<feature type="compositionally biased region" description="Basic and acidic residues" evidence="1">
    <location>
        <begin position="23"/>
        <end position="73"/>
    </location>
</feature>
<keyword evidence="3" id="KW-1185">Reference proteome</keyword>
<dbReference type="AlphaFoldDB" id="A0A931BZZ0"/>
<dbReference type="RefSeq" id="WP_196412523.1">
    <property type="nucleotide sequence ID" value="NZ_JADQTO010000002.1"/>
</dbReference>
<reference evidence="2" key="1">
    <citation type="submission" date="2020-11" db="EMBL/GenBank/DDBJ databases">
        <title>Isolation and identification of active actinomycetes.</title>
        <authorList>
            <person name="Sun X."/>
        </authorList>
    </citation>
    <scope>NUCLEOTIDE SEQUENCE</scope>
    <source>
        <strain evidence="2">NEAU-A11</strain>
    </source>
</reference>
<feature type="compositionally biased region" description="Basic and acidic residues" evidence="1">
    <location>
        <begin position="80"/>
        <end position="94"/>
    </location>
</feature>
<proteinExistence type="predicted"/>
<name>A0A931BZZ0_9ACTN</name>